<evidence type="ECO:0000313" key="2">
    <source>
        <dbReference type="EMBL" id="QEW06088.1"/>
    </source>
</evidence>
<dbReference type="AlphaFoldDB" id="A0A5J6LCQ2"/>
<dbReference type="PANTHER" id="PTHR34227:SF1">
    <property type="entry name" value="DIMETHYL SULFOXIDE REDUCTASE CHAPERONE-RELATED"/>
    <property type="match status" value="1"/>
</dbReference>
<keyword evidence="3" id="KW-1185">Reference proteome</keyword>
<sequence length="215" mass="24385">METINPQEDVLQKQLSEEDALRADIYALLASLCRRHPSEELLEFLASLELDRSAANSMSQAWEFLRMAAARSKHQSLEDEYLNLFIGISQGELTPFASWYLTGSLMEAPLIELRNDLQLLGYERDEDVKEPEDHIAVQLEMMSLLIQQGDSQERQAVFFQRHLNAWAGQLFADMAEAPSAVFYHAVAMLGQAFIKTESVHLHKIPDAVQSVHLRG</sequence>
<dbReference type="Pfam" id="PF02613">
    <property type="entry name" value="Nitrate_red_del"/>
    <property type="match status" value="1"/>
</dbReference>
<dbReference type="EMBL" id="CP044222">
    <property type="protein sequence ID" value="QEW06088.1"/>
    <property type="molecule type" value="Genomic_DNA"/>
</dbReference>
<dbReference type="Proteomes" id="UP000325606">
    <property type="component" value="Chromosome"/>
</dbReference>
<dbReference type="PANTHER" id="PTHR34227">
    <property type="entry name" value="CHAPERONE PROTEIN YCDY"/>
    <property type="match status" value="1"/>
</dbReference>
<dbReference type="InterPro" id="IPR036411">
    <property type="entry name" value="TorD-like_sf"/>
</dbReference>
<organism evidence="2 3">
    <name type="scientific">Nitrincola iocasae</name>
    <dbReference type="NCBI Taxonomy" id="2614693"/>
    <lineage>
        <taxon>Bacteria</taxon>
        <taxon>Pseudomonadati</taxon>
        <taxon>Pseudomonadota</taxon>
        <taxon>Gammaproteobacteria</taxon>
        <taxon>Oceanospirillales</taxon>
        <taxon>Oceanospirillaceae</taxon>
        <taxon>Nitrincola</taxon>
    </lineage>
</organism>
<dbReference type="InterPro" id="IPR020945">
    <property type="entry name" value="DMSO/NO3_reduct_chaperone"/>
</dbReference>
<keyword evidence="1" id="KW-0143">Chaperone</keyword>
<evidence type="ECO:0000313" key="3">
    <source>
        <dbReference type="Proteomes" id="UP000325606"/>
    </source>
</evidence>
<reference evidence="2 3" key="1">
    <citation type="submission" date="2019-09" db="EMBL/GenBank/DDBJ databases">
        <title>Nitrincola iocasae sp. nov., a bacterium isolated from the sediment collected at a cold seep field in South China Sea.</title>
        <authorList>
            <person name="Zhang H."/>
            <person name="Wang H."/>
            <person name="Li C."/>
        </authorList>
    </citation>
    <scope>NUCLEOTIDE SEQUENCE [LARGE SCALE GENOMIC DNA]</scope>
    <source>
        <strain evidence="2 3">KXZD1103</strain>
    </source>
</reference>
<evidence type="ECO:0000256" key="1">
    <source>
        <dbReference type="ARBA" id="ARBA00023186"/>
    </source>
</evidence>
<gene>
    <name evidence="2" type="ORF">F5I99_06015</name>
</gene>
<dbReference type="InterPro" id="IPR050289">
    <property type="entry name" value="TorD/DmsD_chaperones"/>
</dbReference>
<name>A0A5J6LCQ2_9GAMM</name>
<dbReference type="SUPFAM" id="SSF89155">
    <property type="entry name" value="TorD-like"/>
    <property type="match status" value="1"/>
</dbReference>
<dbReference type="Gene3D" id="1.10.3480.10">
    <property type="entry name" value="TorD-like"/>
    <property type="match status" value="1"/>
</dbReference>
<dbReference type="KEGG" id="nik:F5I99_06015"/>
<protein>
    <submittedName>
        <fullName evidence="2">Molecular chaperone</fullName>
    </submittedName>
</protein>
<proteinExistence type="predicted"/>
<accession>A0A5J6LCQ2</accession>
<dbReference type="RefSeq" id="WP_151054119.1">
    <property type="nucleotide sequence ID" value="NZ_CP044222.1"/>
</dbReference>